<keyword evidence="1" id="KW-0812">Transmembrane</keyword>
<protein>
    <recommendedName>
        <fullName evidence="4">Minus agglutinin</fullName>
    </recommendedName>
</protein>
<gene>
    <name evidence="2" type="ORF">US53_C0072G0003</name>
</gene>
<name>A0A0G0JG20_9BACT</name>
<feature type="transmembrane region" description="Helical" evidence="1">
    <location>
        <begin position="26"/>
        <end position="44"/>
    </location>
</feature>
<comment type="caution">
    <text evidence="2">The sequence shown here is derived from an EMBL/GenBank/DDBJ whole genome shotgun (WGS) entry which is preliminary data.</text>
</comment>
<evidence type="ECO:0000313" key="2">
    <source>
        <dbReference type="EMBL" id="KKQ35719.1"/>
    </source>
</evidence>
<dbReference type="SUPFAM" id="SSF49464">
    <property type="entry name" value="Carboxypeptidase regulatory domain-like"/>
    <property type="match status" value="1"/>
</dbReference>
<dbReference type="STRING" id="1618545.US53_C0072G0003"/>
<dbReference type="InterPro" id="IPR008969">
    <property type="entry name" value="CarboxyPept-like_regulatory"/>
</dbReference>
<evidence type="ECO:0000313" key="3">
    <source>
        <dbReference type="Proteomes" id="UP000034591"/>
    </source>
</evidence>
<sequence length="338" mass="37088">MEAEHPIPQQISAYQFRLVGDMTIKQFFQVAAGALIALLIYSMAIPYYVKWPLVLISFLSGVAFAFFPLQDRPLATWILLFIKAIYSPTVYVWERGSDKYQYFRAEKDDAQVPPITPQETKVLEISKVDVSSPELKKLEIAEQEFMVKLESHLNSAKPIAASFVQAKPIPTQAPQTQFVQGVAVPQKQQVAVPTSGTVQPTPLQPSQQTGIESFVSPVSAKAVGVQGSVIFAPEAAPPLPPNMPNVIVGQVLDNEGNIIASAILEIQDSGGRPVRALKSNKLGHFTIVTPLANGKYGILTEKEGFDFETLTFEAKGEIIPPILLRPKKLEVLNNINQL</sequence>
<accession>A0A0G0JG20</accession>
<dbReference type="EMBL" id="LBTI01000072">
    <property type="protein sequence ID" value="KKQ35719.1"/>
    <property type="molecule type" value="Genomic_DNA"/>
</dbReference>
<reference evidence="2 3" key="1">
    <citation type="journal article" date="2015" name="Nature">
        <title>rRNA introns, odd ribosomes, and small enigmatic genomes across a large radiation of phyla.</title>
        <authorList>
            <person name="Brown C.T."/>
            <person name="Hug L.A."/>
            <person name="Thomas B.C."/>
            <person name="Sharon I."/>
            <person name="Castelle C.J."/>
            <person name="Singh A."/>
            <person name="Wilkins M.J."/>
            <person name="Williams K.H."/>
            <person name="Banfield J.F."/>
        </authorList>
    </citation>
    <scope>NUCLEOTIDE SEQUENCE [LARGE SCALE GENOMIC DNA]</scope>
</reference>
<keyword evidence="1" id="KW-0472">Membrane</keyword>
<feature type="transmembrane region" description="Helical" evidence="1">
    <location>
        <begin position="75"/>
        <end position="93"/>
    </location>
</feature>
<evidence type="ECO:0008006" key="4">
    <source>
        <dbReference type="Google" id="ProtNLM"/>
    </source>
</evidence>
<proteinExistence type="predicted"/>
<evidence type="ECO:0000256" key="1">
    <source>
        <dbReference type="SAM" id="Phobius"/>
    </source>
</evidence>
<dbReference type="AlphaFoldDB" id="A0A0G0JG20"/>
<feature type="transmembrane region" description="Helical" evidence="1">
    <location>
        <begin position="51"/>
        <end position="69"/>
    </location>
</feature>
<dbReference type="Proteomes" id="UP000034591">
    <property type="component" value="Unassembled WGS sequence"/>
</dbReference>
<keyword evidence="1" id="KW-1133">Transmembrane helix</keyword>
<organism evidence="2 3">
    <name type="scientific">Candidatus Woesebacteria bacterium GW2011_GWA1_37_7</name>
    <dbReference type="NCBI Taxonomy" id="1618545"/>
    <lineage>
        <taxon>Bacteria</taxon>
        <taxon>Candidatus Woeseibacteriota</taxon>
    </lineage>
</organism>